<evidence type="ECO:0000256" key="1">
    <source>
        <dbReference type="ARBA" id="ARBA00005058"/>
    </source>
</evidence>
<dbReference type="PANTHER" id="PTHR11904:SF9">
    <property type="entry name" value="PURINE NUCLEOSIDE PHOSPHORYLASE-RELATED"/>
    <property type="match status" value="1"/>
</dbReference>
<comment type="pathway">
    <text evidence="1 5">Purine metabolism; purine nucleoside salvage.</text>
</comment>
<reference evidence="8 9" key="1">
    <citation type="submission" date="2017-06" db="EMBL/GenBank/DDBJ databases">
        <title>Novel microbial phyla capable of carbon fixation and sulfur reduction in deep-sea sediments.</title>
        <authorList>
            <person name="Huang J."/>
            <person name="Baker B."/>
            <person name="Wang Y."/>
        </authorList>
    </citation>
    <scope>NUCLEOTIDE SEQUENCE [LARGE SCALE GENOMIC DNA]</scope>
    <source>
        <strain evidence="8">B3_LCP</strain>
    </source>
</reference>
<feature type="binding site" evidence="6">
    <location>
        <position position="31"/>
    </location>
    <ligand>
        <name>phosphate</name>
        <dbReference type="ChEBI" id="CHEBI:43474"/>
    </ligand>
</feature>
<feature type="domain" description="Nucleoside phosphorylase" evidence="7">
    <location>
        <begin position="25"/>
        <end position="277"/>
    </location>
</feature>
<sequence>MDQNIPDVSTITAAVKPIFPNPPEIAMVLGSGLGTFADQLEDRRAVLTQDIPNYPQSTVAGHKGAVISGKLHGKRLICFQGRIHLYEGYSVDQIVLPIRLARELGAKRLILTNAAGGINQHLEPGSLMLIRDHIDLQFRRRIRPGLRESNTPLDIERQPLFVQPTPYSADLRKIAKSVALQLGIGLFPGVLSALTGPSYETPAEVRMQGIMGGDAACMSTVAEAIEGARLGMDVLGISCITNRAAGLHHAPLNHEEVIEVAARVKDDFIALLEGIIEKI</sequence>
<evidence type="ECO:0000256" key="2">
    <source>
        <dbReference type="ARBA" id="ARBA00006751"/>
    </source>
</evidence>
<feature type="binding site" evidence="6">
    <location>
        <position position="62"/>
    </location>
    <ligand>
        <name>phosphate</name>
        <dbReference type="ChEBI" id="CHEBI:43474"/>
    </ligand>
</feature>
<accession>A0A532V264</accession>
<dbReference type="GO" id="GO:0009116">
    <property type="term" value="P:nucleoside metabolic process"/>
    <property type="evidence" value="ECO:0007669"/>
    <property type="project" value="InterPro"/>
</dbReference>
<organism evidence="8 9">
    <name type="scientific">candidate division LCP-89 bacterium B3_LCP</name>
    <dbReference type="NCBI Taxonomy" id="2012998"/>
    <lineage>
        <taxon>Bacteria</taxon>
        <taxon>Pseudomonadati</taxon>
        <taxon>Bacteria division LCP-89</taxon>
    </lineage>
</organism>
<evidence type="ECO:0000256" key="4">
    <source>
        <dbReference type="ARBA" id="ARBA00022679"/>
    </source>
</evidence>
<name>A0A532V264_UNCL8</name>
<feature type="binding site" evidence="6">
    <location>
        <position position="200"/>
    </location>
    <ligand>
        <name>a purine D-ribonucleoside</name>
        <dbReference type="ChEBI" id="CHEBI:142355"/>
    </ligand>
</feature>
<comment type="function">
    <text evidence="5">The purine nucleoside phosphorylases catalyze the phosphorolytic breakdown of the N-glycosidic bond in the beta-(deoxy)ribonucleoside molecules, with the formation of the corresponding free purine bases and pentose-1-phosphate.</text>
</comment>
<dbReference type="EMBL" id="NJBN01000003">
    <property type="protein sequence ID" value="TKJ41285.1"/>
    <property type="molecule type" value="Genomic_DNA"/>
</dbReference>
<comment type="caution">
    <text evidence="8">The sequence shown here is derived from an EMBL/GenBank/DDBJ whole genome shotgun (WGS) entry which is preliminary data.</text>
</comment>
<protein>
    <recommendedName>
        <fullName evidence="5">Purine nucleoside phosphorylase</fullName>
        <ecNumber evidence="5">2.4.2.1</ecNumber>
    </recommendedName>
    <alternativeName>
        <fullName evidence="5">Inosine-guanosine phosphorylase</fullName>
    </alternativeName>
</protein>
<evidence type="ECO:0000313" key="8">
    <source>
        <dbReference type="EMBL" id="TKJ41285.1"/>
    </source>
</evidence>
<keyword evidence="3 5" id="KW-0328">Glycosyltransferase</keyword>
<dbReference type="NCBIfam" id="TIGR01697">
    <property type="entry name" value="PNPH-PUNA-XAPA"/>
    <property type="match status" value="1"/>
</dbReference>
<evidence type="ECO:0000313" key="9">
    <source>
        <dbReference type="Proteomes" id="UP000319619"/>
    </source>
</evidence>
<proteinExistence type="inferred from homology"/>
<dbReference type="InterPro" id="IPR000845">
    <property type="entry name" value="Nucleoside_phosphorylase_d"/>
</dbReference>
<dbReference type="EC" id="2.4.2.1" evidence="5"/>
<gene>
    <name evidence="8" type="ORF">CEE37_06355</name>
</gene>
<dbReference type="GO" id="GO:0004731">
    <property type="term" value="F:purine-nucleoside phosphorylase activity"/>
    <property type="evidence" value="ECO:0007669"/>
    <property type="project" value="UniProtKB-EC"/>
</dbReference>
<evidence type="ECO:0000256" key="6">
    <source>
        <dbReference type="PIRSR" id="PIRSR000477-2"/>
    </source>
</evidence>
<dbReference type="InterPro" id="IPR035994">
    <property type="entry name" value="Nucleoside_phosphorylase_sf"/>
</dbReference>
<dbReference type="Pfam" id="PF01048">
    <property type="entry name" value="PNP_UDP_1"/>
    <property type="match status" value="1"/>
</dbReference>
<dbReference type="UniPathway" id="UPA00606"/>
<dbReference type="Gene3D" id="3.40.50.1580">
    <property type="entry name" value="Nucleoside phosphorylase domain"/>
    <property type="match status" value="1"/>
</dbReference>
<dbReference type="AlphaFoldDB" id="A0A532V264"/>
<evidence type="ECO:0000256" key="5">
    <source>
        <dbReference type="PIRNR" id="PIRNR000477"/>
    </source>
</evidence>
<keyword evidence="4 5" id="KW-0808">Transferase</keyword>
<comment type="similarity">
    <text evidence="2 5">Belongs to the PNP/MTAP phosphorylase family.</text>
</comment>
<feature type="binding site" evidence="6">
    <location>
        <position position="242"/>
    </location>
    <ligand>
        <name>a purine D-ribonucleoside</name>
        <dbReference type="ChEBI" id="CHEBI:142355"/>
    </ligand>
</feature>
<evidence type="ECO:0000259" key="7">
    <source>
        <dbReference type="Pfam" id="PF01048"/>
    </source>
</evidence>
<feature type="binding site" evidence="6">
    <location>
        <position position="219"/>
    </location>
    <ligand>
        <name>phosphate</name>
        <dbReference type="ChEBI" id="CHEBI:43474"/>
    </ligand>
</feature>
<dbReference type="CDD" id="cd09009">
    <property type="entry name" value="PNP-EcPNPII_like"/>
    <property type="match status" value="1"/>
</dbReference>
<dbReference type="Proteomes" id="UP000319619">
    <property type="component" value="Unassembled WGS sequence"/>
</dbReference>
<dbReference type="PANTHER" id="PTHR11904">
    <property type="entry name" value="METHYLTHIOADENOSINE/PURINE NUCLEOSIDE PHOSPHORYLASE"/>
    <property type="match status" value="1"/>
</dbReference>
<dbReference type="PIRSF" id="PIRSF000477">
    <property type="entry name" value="PurNPase"/>
    <property type="match status" value="1"/>
</dbReference>
<feature type="binding site" evidence="6">
    <location>
        <begin position="82"/>
        <end position="84"/>
    </location>
    <ligand>
        <name>phosphate</name>
        <dbReference type="ChEBI" id="CHEBI:43474"/>
    </ligand>
</feature>
<evidence type="ECO:0000256" key="3">
    <source>
        <dbReference type="ARBA" id="ARBA00022676"/>
    </source>
</evidence>
<dbReference type="NCBIfam" id="NF006054">
    <property type="entry name" value="PRK08202.1"/>
    <property type="match status" value="1"/>
</dbReference>
<feature type="binding site" evidence="6">
    <location>
        <position position="114"/>
    </location>
    <ligand>
        <name>phosphate</name>
        <dbReference type="ChEBI" id="CHEBI:43474"/>
    </ligand>
</feature>
<dbReference type="SUPFAM" id="SSF53167">
    <property type="entry name" value="Purine and uridine phosphorylases"/>
    <property type="match status" value="1"/>
</dbReference>
<dbReference type="GO" id="GO:0005737">
    <property type="term" value="C:cytoplasm"/>
    <property type="evidence" value="ECO:0007669"/>
    <property type="project" value="TreeGrafter"/>
</dbReference>
<dbReference type="InterPro" id="IPR011268">
    <property type="entry name" value="Purine_phosphorylase"/>
</dbReference>